<sequence length="71" mass="7515">MLLKHGPQKTGAAKALFCRFERGRAGKGGGSCGQGHTGAAVGPWWEEQDLRAVLTLTLPGLLLVLCRRISA</sequence>
<dbReference type="Proteomes" id="UP001153050">
    <property type="component" value="Unassembled WGS sequence"/>
</dbReference>
<reference evidence="1 2" key="1">
    <citation type="submission" date="2022-03" db="EMBL/GenBank/DDBJ databases">
        <authorList>
            <person name="Brunel B."/>
        </authorList>
    </citation>
    <scope>NUCLEOTIDE SEQUENCE [LARGE SCALE GENOMIC DNA]</scope>
    <source>
        <strain evidence="1">STM5069sample</strain>
    </source>
</reference>
<proteinExistence type="predicted"/>
<comment type="caution">
    <text evidence="1">The sequence shown here is derived from an EMBL/GenBank/DDBJ whole genome shotgun (WGS) entry which is preliminary data.</text>
</comment>
<gene>
    <name evidence="1" type="ORF">MES5069_1010004</name>
</gene>
<evidence type="ECO:0000313" key="2">
    <source>
        <dbReference type="Proteomes" id="UP001153050"/>
    </source>
</evidence>
<keyword evidence="2" id="KW-1185">Reference proteome</keyword>
<dbReference type="EMBL" id="CAKXZT010000004">
    <property type="protein sequence ID" value="CAH2395225.1"/>
    <property type="molecule type" value="Genomic_DNA"/>
</dbReference>
<name>A0ABN8JDK3_9HYPH</name>
<protein>
    <submittedName>
        <fullName evidence="1">Uncharacterized protein</fullName>
    </submittedName>
</protein>
<accession>A0ABN8JDK3</accession>
<evidence type="ECO:0000313" key="1">
    <source>
        <dbReference type="EMBL" id="CAH2395225.1"/>
    </source>
</evidence>
<organism evidence="1 2">
    <name type="scientific">Mesorhizobium escarrei</name>
    <dbReference type="NCBI Taxonomy" id="666018"/>
    <lineage>
        <taxon>Bacteria</taxon>
        <taxon>Pseudomonadati</taxon>
        <taxon>Pseudomonadota</taxon>
        <taxon>Alphaproteobacteria</taxon>
        <taxon>Hyphomicrobiales</taxon>
        <taxon>Phyllobacteriaceae</taxon>
        <taxon>Mesorhizobium</taxon>
    </lineage>
</organism>